<accession>A0AAV2ATS6</accession>
<reference evidence="1 2" key="1">
    <citation type="submission" date="2024-04" db="EMBL/GenBank/DDBJ databases">
        <authorList>
            <person name="Rising A."/>
            <person name="Reimegard J."/>
            <person name="Sonavane S."/>
            <person name="Akerstrom W."/>
            <person name="Nylinder S."/>
            <person name="Hedman E."/>
            <person name="Kallberg Y."/>
        </authorList>
    </citation>
    <scope>NUCLEOTIDE SEQUENCE [LARGE SCALE GENOMIC DNA]</scope>
</reference>
<name>A0AAV2ATS6_9ARAC</name>
<comment type="caution">
    <text evidence="1">The sequence shown here is derived from an EMBL/GenBank/DDBJ whole genome shotgun (WGS) entry which is preliminary data.</text>
</comment>
<dbReference type="AlphaFoldDB" id="A0AAV2ATS6"/>
<evidence type="ECO:0000313" key="2">
    <source>
        <dbReference type="Proteomes" id="UP001497382"/>
    </source>
</evidence>
<feature type="non-terminal residue" evidence="1">
    <location>
        <position position="110"/>
    </location>
</feature>
<gene>
    <name evidence="1" type="ORF">LARSCL_LOCUS14458</name>
</gene>
<dbReference type="Proteomes" id="UP001497382">
    <property type="component" value="Unassembled WGS sequence"/>
</dbReference>
<sequence length="110" mass="12282">MSDVLDIDDGGEDFQVDEEGYQSVQKLKEKVKKRKDRGFGGDGTAREELQDYEAMAPTNRDLRDVAVTAKDEILQAVAPRLCSLSKPTFRKSSEGLGIPRPPAYRGYFIV</sequence>
<keyword evidence="2" id="KW-1185">Reference proteome</keyword>
<protein>
    <submittedName>
        <fullName evidence="1">Uncharacterized protein</fullName>
    </submittedName>
</protein>
<organism evidence="1 2">
    <name type="scientific">Larinioides sclopetarius</name>
    <dbReference type="NCBI Taxonomy" id="280406"/>
    <lineage>
        <taxon>Eukaryota</taxon>
        <taxon>Metazoa</taxon>
        <taxon>Ecdysozoa</taxon>
        <taxon>Arthropoda</taxon>
        <taxon>Chelicerata</taxon>
        <taxon>Arachnida</taxon>
        <taxon>Araneae</taxon>
        <taxon>Araneomorphae</taxon>
        <taxon>Entelegynae</taxon>
        <taxon>Araneoidea</taxon>
        <taxon>Araneidae</taxon>
        <taxon>Larinioides</taxon>
    </lineage>
</organism>
<evidence type="ECO:0000313" key="1">
    <source>
        <dbReference type="EMBL" id="CAL1286815.1"/>
    </source>
</evidence>
<proteinExistence type="predicted"/>
<dbReference type="EMBL" id="CAXIEN010000209">
    <property type="protein sequence ID" value="CAL1286815.1"/>
    <property type="molecule type" value="Genomic_DNA"/>
</dbReference>